<dbReference type="PANTHER" id="PTHR36566:SF1">
    <property type="entry name" value="PYRIDINIUM-3,5-BISTHIOCARBOXYLIC ACID MONONUCLEOTIDE NICKEL INSERTION PROTEIN"/>
    <property type="match status" value="1"/>
</dbReference>
<dbReference type="OrthoDB" id="9765625at2"/>
<dbReference type="Gene3D" id="3.30.70.1380">
    <property type="entry name" value="Transcriptional regulatory protein pf0864 domain like"/>
    <property type="match status" value="1"/>
</dbReference>
<reference evidence="3 4" key="1">
    <citation type="submission" date="2019-02" db="EMBL/GenBank/DDBJ databases">
        <title>Deep-cultivation of Planctomycetes and their phenomic and genomic characterization uncovers novel biology.</title>
        <authorList>
            <person name="Wiegand S."/>
            <person name="Jogler M."/>
            <person name="Boedeker C."/>
            <person name="Pinto D."/>
            <person name="Vollmers J."/>
            <person name="Rivas-Marin E."/>
            <person name="Kohn T."/>
            <person name="Peeters S.H."/>
            <person name="Heuer A."/>
            <person name="Rast P."/>
            <person name="Oberbeckmann S."/>
            <person name="Bunk B."/>
            <person name="Jeske O."/>
            <person name="Meyerdierks A."/>
            <person name="Storesund J.E."/>
            <person name="Kallscheuer N."/>
            <person name="Luecker S."/>
            <person name="Lage O.M."/>
            <person name="Pohl T."/>
            <person name="Merkel B.J."/>
            <person name="Hornburger P."/>
            <person name="Mueller R.-W."/>
            <person name="Bruemmer F."/>
            <person name="Labrenz M."/>
            <person name="Spormann A.M."/>
            <person name="Op den Camp H."/>
            <person name="Overmann J."/>
            <person name="Amann R."/>
            <person name="Jetten M.S.M."/>
            <person name="Mascher T."/>
            <person name="Medema M.H."/>
            <person name="Devos D.P."/>
            <person name="Kaster A.-K."/>
            <person name="Ovreas L."/>
            <person name="Rohde M."/>
            <person name="Galperin M.Y."/>
            <person name="Jogler C."/>
        </authorList>
    </citation>
    <scope>NUCLEOTIDE SEQUENCE [LARGE SCALE GENOMIC DNA]</scope>
    <source>
        <strain evidence="3 4">ETA_A1</strain>
    </source>
</reference>
<evidence type="ECO:0000313" key="4">
    <source>
        <dbReference type="Proteomes" id="UP000319576"/>
    </source>
</evidence>
<keyword evidence="2" id="KW-0456">Lyase</keyword>
<dbReference type="NCBIfam" id="TIGR00299">
    <property type="entry name" value="nickel pincer cofactor biosynthesis protein LarC"/>
    <property type="match status" value="1"/>
</dbReference>
<dbReference type="GO" id="GO:0016151">
    <property type="term" value="F:nickel cation binding"/>
    <property type="evidence" value="ECO:0007669"/>
    <property type="project" value="UniProtKB-UniRule"/>
</dbReference>
<keyword evidence="4" id="KW-1185">Reference proteome</keyword>
<organism evidence="3 4">
    <name type="scientific">Urbifossiella limnaea</name>
    <dbReference type="NCBI Taxonomy" id="2528023"/>
    <lineage>
        <taxon>Bacteria</taxon>
        <taxon>Pseudomonadati</taxon>
        <taxon>Planctomycetota</taxon>
        <taxon>Planctomycetia</taxon>
        <taxon>Gemmatales</taxon>
        <taxon>Gemmataceae</taxon>
        <taxon>Urbifossiella</taxon>
    </lineage>
</organism>
<dbReference type="Pfam" id="PF01969">
    <property type="entry name" value="Ni_insertion"/>
    <property type="match status" value="1"/>
</dbReference>
<dbReference type="GO" id="GO:0016829">
    <property type="term" value="F:lyase activity"/>
    <property type="evidence" value="ECO:0007669"/>
    <property type="project" value="UniProtKB-UniRule"/>
</dbReference>
<keyword evidence="1 2" id="KW-0533">Nickel</keyword>
<dbReference type="Proteomes" id="UP000319576">
    <property type="component" value="Chromosome"/>
</dbReference>
<comment type="similarity">
    <text evidence="2">Belongs to the LarC family.</text>
</comment>
<dbReference type="KEGG" id="uli:ETAA1_34920"/>
<evidence type="ECO:0000313" key="3">
    <source>
        <dbReference type="EMBL" id="QDU21525.1"/>
    </source>
</evidence>
<protein>
    <recommendedName>
        <fullName evidence="2">Putative nickel insertion protein</fullName>
    </recommendedName>
</protein>
<name>A0A517XVI2_9BACT</name>
<dbReference type="EMBL" id="CP036273">
    <property type="protein sequence ID" value="QDU21525.1"/>
    <property type="molecule type" value="Genomic_DNA"/>
</dbReference>
<evidence type="ECO:0000256" key="2">
    <source>
        <dbReference type="HAMAP-Rule" id="MF_01074"/>
    </source>
</evidence>
<evidence type="ECO:0000256" key="1">
    <source>
        <dbReference type="ARBA" id="ARBA00022596"/>
    </source>
</evidence>
<dbReference type="InterPro" id="IPR002822">
    <property type="entry name" value="Ni_insertion"/>
</dbReference>
<proteinExistence type="inferred from homology"/>
<dbReference type="PANTHER" id="PTHR36566">
    <property type="entry name" value="NICKEL INSERTION PROTEIN-RELATED"/>
    <property type="match status" value="1"/>
</dbReference>
<dbReference type="RefSeq" id="WP_145240547.1">
    <property type="nucleotide sequence ID" value="NZ_CP036273.1"/>
</dbReference>
<gene>
    <name evidence="3" type="ORF">ETAA1_34920</name>
</gene>
<sequence length="394" mass="41908">MRVAHFDCFSGISGDMVLGALLDAGVDAAPIRAALDSLGLPITLEAEKVKRCGFEATKATVHAADQEDYRFLPDVEAILARGALTPRQRELATVIFRKVAVAESVAHGMPLERVHFHEVGALDSIADIVGAAVGLDLLGVEQFTSSPVPTGSGTVKCAHGIMPVPTPGTAELLKGVPLAASAVKGELTTPTGAAILTTVATEFTAAPAMTIERIGHGAGTKDFFEQPNILRLWVGTSNAERRMTKDEADTVTVLETNLDDCPAEVVGYCFERLLAAGALDVYAVPIHMKKNRPGVLLSVIAEPGRVAELEAILFRETGTFGVRRTTTVRSKLAREAVTVETPWGPVRAKRGRRDGFEIVTPEYEDCARVAREHGIPLREVYAVVGATNRAGRGA</sequence>
<dbReference type="HAMAP" id="MF_01074">
    <property type="entry name" value="LarC"/>
    <property type="match status" value="1"/>
</dbReference>
<dbReference type="AlphaFoldDB" id="A0A517XVI2"/>
<dbReference type="Gene3D" id="3.10.20.300">
    <property type="entry name" value="mk0293 like domain"/>
    <property type="match status" value="1"/>
</dbReference>
<accession>A0A517XVI2</accession>